<feature type="transmembrane region" description="Helical" evidence="1">
    <location>
        <begin position="267"/>
        <end position="290"/>
    </location>
</feature>
<dbReference type="Proteomes" id="UP000054538">
    <property type="component" value="Unassembled WGS sequence"/>
</dbReference>
<dbReference type="STRING" id="930991.A0A0D0EBL6"/>
<organism evidence="2 3">
    <name type="scientific">Paxillus rubicundulus Ve08.2h10</name>
    <dbReference type="NCBI Taxonomy" id="930991"/>
    <lineage>
        <taxon>Eukaryota</taxon>
        <taxon>Fungi</taxon>
        <taxon>Dikarya</taxon>
        <taxon>Basidiomycota</taxon>
        <taxon>Agaricomycotina</taxon>
        <taxon>Agaricomycetes</taxon>
        <taxon>Agaricomycetidae</taxon>
        <taxon>Boletales</taxon>
        <taxon>Paxilineae</taxon>
        <taxon>Paxillaceae</taxon>
        <taxon>Paxillus</taxon>
    </lineage>
</organism>
<keyword evidence="1" id="KW-0472">Membrane</keyword>
<keyword evidence="1" id="KW-0812">Transmembrane</keyword>
<dbReference type="InParanoid" id="A0A0D0EBL6"/>
<dbReference type="EMBL" id="KN824918">
    <property type="protein sequence ID" value="KIK97835.1"/>
    <property type="molecule type" value="Genomic_DNA"/>
</dbReference>
<accession>A0A0D0EBL6</accession>
<reference evidence="3" key="2">
    <citation type="submission" date="2015-01" db="EMBL/GenBank/DDBJ databases">
        <title>Evolutionary Origins and Diversification of the Mycorrhizal Mutualists.</title>
        <authorList>
            <consortium name="DOE Joint Genome Institute"/>
            <consortium name="Mycorrhizal Genomics Consortium"/>
            <person name="Kohler A."/>
            <person name="Kuo A."/>
            <person name="Nagy L.G."/>
            <person name="Floudas D."/>
            <person name="Copeland A."/>
            <person name="Barry K.W."/>
            <person name="Cichocki N."/>
            <person name="Veneault-Fourrey C."/>
            <person name="LaButti K."/>
            <person name="Lindquist E.A."/>
            <person name="Lipzen A."/>
            <person name="Lundell T."/>
            <person name="Morin E."/>
            <person name="Murat C."/>
            <person name="Riley R."/>
            <person name="Ohm R."/>
            <person name="Sun H."/>
            <person name="Tunlid A."/>
            <person name="Henrissat B."/>
            <person name="Grigoriev I.V."/>
            <person name="Hibbett D.S."/>
            <person name="Martin F."/>
        </authorList>
    </citation>
    <scope>NUCLEOTIDE SEQUENCE [LARGE SCALE GENOMIC DNA]</scope>
    <source>
        <strain evidence="3">Ve08.2h10</strain>
    </source>
</reference>
<feature type="transmembrane region" description="Helical" evidence="1">
    <location>
        <begin position="211"/>
        <end position="231"/>
    </location>
</feature>
<evidence type="ECO:0000313" key="3">
    <source>
        <dbReference type="Proteomes" id="UP000054538"/>
    </source>
</evidence>
<feature type="transmembrane region" description="Helical" evidence="1">
    <location>
        <begin position="401"/>
        <end position="424"/>
    </location>
</feature>
<evidence type="ECO:0000256" key="1">
    <source>
        <dbReference type="SAM" id="Phobius"/>
    </source>
</evidence>
<sequence>MFIKEILATSLPTTLKTWFARVTWSRITFAFFLIALVSGVAQTTIQTIALSISARGRNLVSGTINAAGVQRGFVVVQGSAIEICSGIPIVQGTMCAVAYNGSMKGEGVYLRQSYSRQQQLMQAADSQGGNVTRRGFEGFPIIKNGGVAAVNAIILNSSVPPATLSIQCVQSLTWLESFLREARSENVVHIVFQVWLFTMSLVALIDESIPHLIIVLVAQIMNTAWTGFRIYTGGVAKQTYEQLIVNGACGGVDILGGWWEGGMRYEILGVNAGILLCMLFLVFKLVKVYSKETFSSIGSSPIVNRALKWTLWMRVSMQFATIFTMTSAAIWYDKRKTDIIPSYSRNTLYDAGFILVAVGSQSIRHENRRLFFVFALLSIVFLVVSGLWFGSTLFRYELDTWPFFAAVTTMADILLMITCVLALICRVHFGSGLAHFRE</sequence>
<feature type="transmembrane region" description="Helical" evidence="1">
    <location>
        <begin position="187"/>
        <end position="205"/>
    </location>
</feature>
<evidence type="ECO:0000313" key="2">
    <source>
        <dbReference type="EMBL" id="KIK97835.1"/>
    </source>
</evidence>
<keyword evidence="3" id="KW-1185">Reference proteome</keyword>
<reference evidence="2 3" key="1">
    <citation type="submission" date="2014-04" db="EMBL/GenBank/DDBJ databases">
        <authorList>
            <consortium name="DOE Joint Genome Institute"/>
            <person name="Kuo A."/>
            <person name="Kohler A."/>
            <person name="Jargeat P."/>
            <person name="Nagy L.G."/>
            <person name="Floudas D."/>
            <person name="Copeland A."/>
            <person name="Barry K.W."/>
            <person name="Cichocki N."/>
            <person name="Veneault-Fourrey C."/>
            <person name="LaButti K."/>
            <person name="Lindquist E.A."/>
            <person name="Lipzen A."/>
            <person name="Lundell T."/>
            <person name="Morin E."/>
            <person name="Murat C."/>
            <person name="Sun H."/>
            <person name="Tunlid A."/>
            <person name="Henrissat B."/>
            <person name="Grigoriev I.V."/>
            <person name="Hibbett D.S."/>
            <person name="Martin F."/>
            <person name="Nordberg H.P."/>
            <person name="Cantor M.N."/>
            <person name="Hua S.X."/>
        </authorList>
    </citation>
    <scope>NUCLEOTIDE SEQUENCE [LARGE SCALE GENOMIC DNA]</scope>
    <source>
        <strain evidence="2 3">Ve08.2h10</strain>
    </source>
</reference>
<proteinExistence type="predicted"/>
<feature type="transmembrane region" description="Helical" evidence="1">
    <location>
        <begin position="27"/>
        <end position="50"/>
    </location>
</feature>
<keyword evidence="1" id="KW-1133">Transmembrane helix</keyword>
<dbReference type="HOGENOM" id="CLU_021809_3_0_1"/>
<protein>
    <submittedName>
        <fullName evidence="2">Uncharacterized protein</fullName>
    </submittedName>
</protein>
<feature type="transmembrane region" description="Helical" evidence="1">
    <location>
        <begin position="311"/>
        <end position="332"/>
    </location>
</feature>
<feature type="transmembrane region" description="Helical" evidence="1">
    <location>
        <begin position="370"/>
        <end position="389"/>
    </location>
</feature>
<dbReference type="OrthoDB" id="2448307at2759"/>
<gene>
    <name evidence="2" type="ORF">PAXRUDRAFT_807634</name>
</gene>
<dbReference type="AlphaFoldDB" id="A0A0D0EBL6"/>
<name>A0A0D0EBL6_9AGAM</name>